<evidence type="ECO:0000256" key="8">
    <source>
        <dbReference type="ARBA" id="ARBA00022801"/>
    </source>
</evidence>
<dbReference type="OrthoDB" id="9791132at2"/>
<feature type="active site" description="Acyl-ester intermediate" evidence="13">
    <location>
        <position position="68"/>
    </location>
</feature>
<evidence type="ECO:0000256" key="14">
    <source>
        <dbReference type="PIRSR" id="PIRSR618044-2"/>
    </source>
</evidence>
<dbReference type="InterPro" id="IPR015956">
    <property type="entry name" value="Peniciliin-bd_prot_C_sf"/>
</dbReference>
<name>A0A4R3L1Y7_9BACL</name>
<dbReference type="SUPFAM" id="SSF56601">
    <property type="entry name" value="beta-lactamase/transpeptidase-like"/>
    <property type="match status" value="1"/>
</dbReference>
<keyword evidence="8" id="KW-0378">Hydrolase</keyword>
<evidence type="ECO:0000256" key="1">
    <source>
        <dbReference type="ARBA" id="ARBA00003217"/>
    </source>
</evidence>
<dbReference type="SUPFAM" id="SSF69189">
    <property type="entry name" value="Penicillin-binding protein associated domain"/>
    <property type="match status" value="1"/>
</dbReference>
<keyword evidence="19" id="KW-1185">Reference proteome</keyword>
<reference evidence="18 19" key="1">
    <citation type="submission" date="2019-03" db="EMBL/GenBank/DDBJ databases">
        <title>Genomic Encyclopedia of Type Strains, Phase IV (KMG-IV): sequencing the most valuable type-strain genomes for metagenomic binning, comparative biology and taxonomic classification.</title>
        <authorList>
            <person name="Goeker M."/>
        </authorList>
    </citation>
    <scope>NUCLEOTIDE SEQUENCE [LARGE SCALE GENOMIC DNA]</scope>
    <source>
        <strain evidence="18 19">DSM 45707</strain>
    </source>
</reference>
<evidence type="ECO:0000256" key="9">
    <source>
        <dbReference type="ARBA" id="ARBA00022960"/>
    </source>
</evidence>
<dbReference type="AlphaFoldDB" id="A0A4R3L1Y7"/>
<feature type="binding site" evidence="14">
    <location>
        <position position="231"/>
    </location>
    <ligand>
        <name>substrate</name>
    </ligand>
</feature>
<evidence type="ECO:0000256" key="13">
    <source>
        <dbReference type="PIRSR" id="PIRSR618044-1"/>
    </source>
</evidence>
<protein>
    <recommendedName>
        <fullName evidence="4">serine-type D-Ala-D-Ala carboxypeptidase</fullName>
        <ecNumber evidence="4">3.4.16.4</ecNumber>
    </recommendedName>
</protein>
<organism evidence="18 19">
    <name type="scientific">Hazenella coriacea</name>
    <dbReference type="NCBI Taxonomy" id="1179467"/>
    <lineage>
        <taxon>Bacteria</taxon>
        <taxon>Bacillati</taxon>
        <taxon>Bacillota</taxon>
        <taxon>Bacilli</taxon>
        <taxon>Bacillales</taxon>
        <taxon>Thermoactinomycetaceae</taxon>
        <taxon>Hazenella</taxon>
    </lineage>
</organism>
<dbReference type="Gene3D" id="3.40.710.10">
    <property type="entry name" value="DD-peptidase/beta-lactamase superfamily"/>
    <property type="match status" value="1"/>
</dbReference>
<comment type="pathway">
    <text evidence="2">Cell wall biogenesis; peptidoglycan biosynthesis.</text>
</comment>
<evidence type="ECO:0000256" key="4">
    <source>
        <dbReference type="ARBA" id="ARBA00012448"/>
    </source>
</evidence>
<dbReference type="GO" id="GO:0006508">
    <property type="term" value="P:proteolysis"/>
    <property type="evidence" value="ECO:0007669"/>
    <property type="project" value="UniProtKB-KW"/>
</dbReference>
<dbReference type="GO" id="GO:0009252">
    <property type="term" value="P:peptidoglycan biosynthetic process"/>
    <property type="evidence" value="ECO:0007669"/>
    <property type="project" value="UniProtKB-UniPathway"/>
</dbReference>
<dbReference type="EC" id="3.4.16.4" evidence="4"/>
<evidence type="ECO:0000256" key="15">
    <source>
        <dbReference type="RuleBase" id="RU004016"/>
    </source>
</evidence>
<feature type="domain" description="Peptidase S11 D-alanyl-D-alanine carboxypeptidase A N-terminal" evidence="16">
    <location>
        <begin position="40"/>
        <end position="260"/>
    </location>
</feature>
<dbReference type="InterPro" id="IPR001967">
    <property type="entry name" value="Peptidase_S11_N"/>
</dbReference>
<keyword evidence="7" id="KW-0732">Signal</keyword>
<dbReference type="Gene3D" id="2.30.140.30">
    <property type="match status" value="1"/>
</dbReference>
<feature type="active site" description="Proton acceptor" evidence="13">
    <location>
        <position position="71"/>
    </location>
</feature>
<proteinExistence type="inferred from homology"/>
<dbReference type="InterPro" id="IPR018044">
    <property type="entry name" value="Peptidase_S11"/>
</dbReference>
<gene>
    <name evidence="18" type="ORF">EDD58_10797</name>
</gene>
<dbReference type="PANTHER" id="PTHR21581:SF33">
    <property type="entry name" value="D-ALANYL-D-ALANINE CARBOXYPEPTIDASE DACB"/>
    <property type="match status" value="1"/>
</dbReference>
<comment type="catalytic activity">
    <reaction evidence="12">
        <text>Preferential cleavage: (Ac)2-L-Lys-D-Ala-|-D-Ala. Also transpeptidation of peptidyl-alanyl moieties that are N-acyl substituents of D-alanine.</text>
        <dbReference type="EC" id="3.4.16.4"/>
    </reaction>
</comment>
<dbReference type="InterPro" id="IPR012907">
    <property type="entry name" value="Peptidase_S11_C"/>
</dbReference>
<dbReference type="Proteomes" id="UP000294937">
    <property type="component" value="Unassembled WGS sequence"/>
</dbReference>
<keyword evidence="5 18" id="KW-0121">Carboxypeptidase</keyword>
<feature type="active site" evidence="13">
    <location>
        <position position="124"/>
    </location>
</feature>
<dbReference type="GO" id="GO:0009002">
    <property type="term" value="F:serine-type D-Ala-D-Ala carboxypeptidase activity"/>
    <property type="evidence" value="ECO:0007669"/>
    <property type="project" value="UniProtKB-EC"/>
</dbReference>
<evidence type="ECO:0000256" key="11">
    <source>
        <dbReference type="ARBA" id="ARBA00023316"/>
    </source>
</evidence>
<evidence type="ECO:0000256" key="12">
    <source>
        <dbReference type="ARBA" id="ARBA00034000"/>
    </source>
</evidence>
<accession>A0A4R3L1Y7</accession>
<keyword evidence="10" id="KW-0573">Peptidoglycan synthesis</keyword>
<dbReference type="GO" id="GO:0071555">
    <property type="term" value="P:cell wall organization"/>
    <property type="evidence" value="ECO:0007669"/>
    <property type="project" value="UniProtKB-KW"/>
</dbReference>
<evidence type="ECO:0000256" key="6">
    <source>
        <dbReference type="ARBA" id="ARBA00022670"/>
    </source>
</evidence>
<keyword evidence="11" id="KW-0961">Cell wall biogenesis/degradation</keyword>
<evidence type="ECO:0000256" key="10">
    <source>
        <dbReference type="ARBA" id="ARBA00022984"/>
    </source>
</evidence>
<comment type="caution">
    <text evidence="18">The sequence shown here is derived from an EMBL/GenBank/DDBJ whole genome shotgun (WGS) entry which is preliminary data.</text>
</comment>
<dbReference type="InterPro" id="IPR012338">
    <property type="entry name" value="Beta-lactam/transpept-like"/>
</dbReference>
<evidence type="ECO:0000256" key="5">
    <source>
        <dbReference type="ARBA" id="ARBA00022645"/>
    </source>
</evidence>
<dbReference type="PANTHER" id="PTHR21581">
    <property type="entry name" value="D-ALANYL-D-ALANINE CARBOXYPEPTIDASE"/>
    <property type="match status" value="1"/>
</dbReference>
<dbReference type="GO" id="GO:0008360">
    <property type="term" value="P:regulation of cell shape"/>
    <property type="evidence" value="ECO:0007669"/>
    <property type="project" value="UniProtKB-KW"/>
</dbReference>
<dbReference type="Pfam" id="PF07943">
    <property type="entry name" value="PBP5_C"/>
    <property type="match status" value="1"/>
</dbReference>
<keyword evidence="9" id="KW-0133">Cell shape</keyword>
<evidence type="ECO:0000256" key="2">
    <source>
        <dbReference type="ARBA" id="ARBA00004752"/>
    </source>
</evidence>
<comment type="similarity">
    <text evidence="3 15">Belongs to the peptidase S11 family.</text>
</comment>
<dbReference type="EMBL" id="SMAG01000007">
    <property type="protein sequence ID" value="TCS93449.1"/>
    <property type="molecule type" value="Genomic_DNA"/>
</dbReference>
<dbReference type="UniPathway" id="UPA00219"/>
<sequence>MRLKYFQILLLTLFLSFFCVTSWNRVGATPVDSVPELAPGAQAAILMDATSERVLYGKNADKRMSIASLTKIMTAIVAIENKENLEEEVVIGPHAVGIEGSSIYLKKDEKIPLSTLLYGLMLRSGNDAAIAIAEHVGGSVEGFIYLMNEKAEVLGLKNTHFMNPHGLDHSKHYSSAEDLAKLTAYALKNPTFREIVKTDVKKVPWPGEQWDRTFYNKNKMLQFYQWADGVKTGYTQKARRTLVSSATKDGAQLITVTLNDGDDWKDSMMMFEYGFKHYDLVSVLKEGQVISKTEIENDQHQRLQVVVGRSFQYPLNEDEKKRITVEPIISYPLKLVNKEKMQVGSARIYLDQKWIGSIPLVAHFADQPTVFSQWIVVLETVWGQGVRQYD</sequence>
<feature type="domain" description="Peptidase S11 D-Ala-D-Ala carboxypeptidase A C-terminal" evidence="17">
    <location>
        <begin position="278"/>
        <end position="362"/>
    </location>
</feature>
<keyword evidence="6" id="KW-0645">Protease</keyword>
<dbReference type="Pfam" id="PF00768">
    <property type="entry name" value="Peptidase_S11"/>
    <property type="match status" value="1"/>
</dbReference>
<comment type="function">
    <text evidence="1">Removes C-terminal D-alanyl residues from sugar-peptide cell wall precursors.</text>
</comment>
<evidence type="ECO:0000256" key="7">
    <source>
        <dbReference type="ARBA" id="ARBA00022729"/>
    </source>
</evidence>
<evidence type="ECO:0000256" key="3">
    <source>
        <dbReference type="ARBA" id="ARBA00007164"/>
    </source>
</evidence>
<evidence type="ECO:0000259" key="17">
    <source>
        <dbReference type="Pfam" id="PF07943"/>
    </source>
</evidence>
<evidence type="ECO:0000259" key="16">
    <source>
        <dbReference type="Pfam" id="PF00768"/>
    </source>
</evidence>
<evidence type="ECO:0000313" key="18">
    <source>
        <dbReference type="EMBL" id="TCS93449.1"/>
    </source>
</evidence>
<dbReference type="RefSeq" id="WP_131925777.1">
    <property type="nucleotide sequence ID" value="NZ_SMAG01000007.1"/>
</dbReference>
<evidence type="ECO:0000313" key="19">
    <source>
        <dbReference type="Proteomes" id="UP000294937"/>
    </source>
</evidence>
<dbReference type="PRINTS" id="PR00725">
    <property type="entry name" value="DADACBPTASE1"/>
</dbReference>